<proteinExistence type="predicted"/>
<sequence>MEDGMKRAYGLRRISKKNFPEKIHIFPELAHDFIDNIHFLCK</sequence>
<accession>A0A171A8Q6</accession>
<evidence type="ECO:0000313" key="2">
    <source>
        <dbReference type="Proteomes" id="UP000076586"/>
    </source>
</evidence>
<dbReference type="EMBL" id="BDCR01000003">
    <property type="protein sequence ID" value="GAT63398.1"/>
    <property type="molecule type" value="Genomic_DNA"/>
</dbReference>
<evidence type="ECO:0000313" key="1">
    <source>
        <dbReference type="EMBL" id="GAT63398.1"/>
    </source>
</evidence>
<comment type="caution">
    <text evidence="1">The sequence shown here is derived from an EMBL/GenBank/DDBJ whole genome shotgun (WGS) entry which is preliminary data.</text>
</comment>
<reference evidence="2" key="1">
    <citation type="submission" date="2016-04" db="EMBL/GenBank/DDBJ databases">
        <title>Draft genome sequence of Paludibacter jiangxiensis strain NM7.</title>
        <authorList>
            <person name="Qiu Y."/>
            <person name="Matsuura N."/>
            <person name="Ohashi A."/>
            <person name="Tourlousse M.D."/>
            <person name="Sekiguchi Y."/>
        </authorList>
    </citation>
    <scope>NUCLEOTIDE SEQUENCE [LARGE SCALE GENOMIC DNA]</scope>
    <source>
        <strain evidence="2">NM7</strain>
    </source>
</reference>
<name>A0A171A8Q6_9BACT</name>
<dbReference type="STRING" id="681398.PJIAN_3727"/>
<dbReference type="Proteomes" id="UP000076586">
    <property type="component" value="Unassembled WGS sequence"/>
</dbReference>
<dbReference type="AlphaFoldDB" id="A0A171A8Q6"/>
<protein>
    <submittedName>
        <fullName evidence="1">Uncharacterized protein</fullName>
    </submittedName>
</protein>
<gene>
    <name evidence="1" type="ORF">PJIAN_3727</name>
</gene>
<organism evidence="1 2">
    <name type="scientific">Paludibacter jiangxiensis</name>
    <dbReference type="NCBI Taxonomy" id="681398"/>
    <lineage>
        <taxon>Bacteria</taxon>
        <taxon>Pseudomonadati</taxon>
        <taxon>Bacteroidota</taxon>
        <taxon>Bacteroidia</taxon>
        <taxon>Bacteroidales</taxon>
        <taxon>Paludibacteraceae</taxon>
        <taxon>Paludibacter</taxon>
    </lineage>
</organism>
<keyword evidence="2" id="KW-1185">Reference proteome</keyword>
<reference evidence="2" key="2">
    <citation type="journal article" date="2017" name="Genome Announc.">
        <title>Draft genome sequence of Paludibacter jiangxiensis NM7(T), a propionate-producing fermentative bacterium.</title>
        <authorList>
            <person name="Qiu Y.-L."/>
            <person name="Tourlousse D.M."/>
            <person name="Matsuura N."/>
            <person name="Ohashi A."/>
            <person name="Sekiguchi Y."/>
        </authorList>
    </citation>
    <scope>NUCLEOTIDE SEQUENCE [LARGE SCALE GENOMIC DNA]</scope>
    <source>
        <strain evidence="2">NM7</strain>
    </source>
</reference>